<feature type="domain" description="N-acetyltransferase" evidence="3">
    <location>
        <begin position="3"/>
        <end position="161"/>
    </location>
</feature>
<protein>
    <recommendedName>
        <fullName evidence="3">N-acetyltransferase domain-containing protein</fullName>
    </recommendedName>
</protein>
<dbReference type="SUPFAM" id="SSF55729">
    <property type="entry name" value="Acyl-CoA N-acyltransferases (Nat)"/>
    <property type="match status" value="2"/>
</dbReference>
<dbReference type="EMBL" id="JMIR01000007">
    <property type="protein sequence ID" value="KEO83896.1"/>
    <property type="molecule type" value="Genomic_DNA"/>
</dbReference>
<comment type="caution">
    <text evidence="4">The sequence shown here is derived from an EMBL/GenBank/DDBJ whole genome shotgun (WGS) entry which is preliminary data.</text>
</comment>
<name>A0A074LP00_9BACL</name>
<reference evidence="4 5" key="1">
    <citation type="journal article" date="2013" name="Int. J. Syst. Evol. Microbiol.">
        <title>Tumebacillus flagellatus sp. nov., an alpha-amylase/pullulanase-producing bacterium isolated from cassava wastewater.</title>
        <authorList>
            <person name="Wang Q."/>
            <person name="Xie N."/>
            <person name="Qin Y."/>
            <person name="Shen N."/>
            <person name="Zhu J."/>
            <person name="Mi H."/>
            <person name="Huang R."/>
        </authorList>
    </citation>
    <scope>NUCLEOTIDE SEQUENCE [LARGE SCALE GENOMIC DNA]</scope>
    <source>
        <strain evidence="4 5">GST4</strain>
    </source>
</reference>
<feature type="domain" description="N-acetyltransferase" evidence="3">
    <location>
        <begin position="177"/>
        <end position="318"/>
    </location>
</feature>
<organism evidence="4 5">
    <name type="scientific">Tumebacillus flagellatus</name>
    <dbReference type="NCBI Taxonomy" id="1157490"/>
    <lineage>
        <taxon>Bacteria</taxon>
        <taxon>Bacillati</taxon>
        <taxon>Bacillota</taxon>
        <taxon>Bacilli</taxon>
        <taxon>Bacillales</taxon>
        <taxon>Alicyclobacillaceae</taxon>
        <taxon>Tumebacillus</taxon>
    </lineage>
</organism>
<dbReference type="InterPro" id="IPR016181">
    <property type="entry name" value="Acyl_CoA_acyltransferase"/>
</dbReference>
<evidence type="ECO:0000256" key="1">
    <source>
        <dbReference type="ARBA" id="ARBA00022679"/>
    </source>
</evidence>
<evidence type="ECO:0000256" key="2">
    <source>
        <dbReference type="ARBA" id="ARBA00023315"/>
    </source>
</evidence>
<accession>A0A074LP00</accession>
<proteinExistence type="predicted"/>
<dbReference type="PANTHER" id="PTHR43877">
    <property type="entry name" value="AMINOALKYLPHOSPHONATE N-ACETYLTRANSFERASE-RELATED-RELATED"/>
    <property type="match status" value="1"/>
</dbReference>
<dbReference type="STRING" id="1157490.EL26_06830"/>
<dbReference type="CDD" id="cd04301">
    <property type="entry name" value="NAT_SF"/>
    <property type="match status" value="2"/>
</dbReference>
<dbReference type="Pfam" id="PF00583">
    <property type="entry name" value="Acetyltransf_1"/>
    <property type="match status" value="2"/>
</dbReference>
<dbReference type="Proteomes" id="UP000027931">
    <property type="component" value="Unassembled WGS sequence"/>
</dbReference>
<evidence type="ECO:0000313" key="4">
    <source>
        <dbReference type="EMBL" id="KEO83896.1"/>
    </source>
</evidence>
<dbReference type="OrthoDB" id="4140682at2"/>
<dbReference type="eggNOG" id="COG0456">
    <property type="taxonomic scope" value="Bacteria"/>
</dbReference>
<dbReference type="RefSeq" id="WP_038085890.1">
    <property type="nucleotide sequence ID" value="NZ_JMIR01000007.1"/>
</dbReference>
<dbReference type="InterPro" id="IPR000182">
    <property type="entry name" value="GNAT_dom"/>
</dbReference>
<keyword evidence="5" id="KW-1185">Reference proteome</keyword>
<evidence type="ECO:0000259" key="3">
    <source>
        <dbReference type="PROSITE" id="PS51186"/>
    </source>
</evidence>
<evidence type="ECO:0000313" key="5">
    <source>
        <dbReference type="Proteomes" id="UP000027931"/>
    </source>
</evidence>
<sequence>MTYTLRLVQVPHDYPHIARLLNTILQEPVTAEQLQAEDARIPAQNRLSRDEDGLLGGFGRERVVAVSEQGEIIGYAATWRAPWAAPGVLASTLVVDPAHRNLGVGTALLQHLEAWGRAQGASCLLSEVPDHLPASRLFLEKNGYAVERHMFQSVLELANFDFSPYQGTVERVEQSGIRFVNGQQPDAALHEFFLRTYRDNPAADELPPLGEVEQHFQKADPALIWLALDGDTLVGMTELIEMEQSGGLYNEYTGVDPSYRGRGIALALKLISIRQGLERKAPYMRTDNDSENAPMLAVNRKLGYVPAPGHLKVRKEFV</sequence>
<dbReference type="AlphaFoldDB" id="A0A074LP00"/>
<keyword evidence="2" id="KW-0012">Acyltransferase</keyword>
<gene>
    <name evidence="4" type="ORF">EL26_06830</name>
</gene>
<dbReference type="GO" id="GO:0016747">
    <property type="term" value="F:acyltransferase activity, transferring groups other than amino-acyl groups"/>
    <property type="evidence" value="ECO:0007669"/>
    <property type="project" value="InterPro"/>
</dbReference>
<dbReference type="InterPro" id="IPR050832">
    <property type="entry name" value="Bact_Acetyltransf"/>
</dbReference>
<dbReference type="Gene3D" id="3.40.630.30">
    <property type="match status" value="1"/>
</dbReference>
<dbReference type="eggNOG" id="COG3153">
    <property type="taxonomic scope" value="Bacteria"/>
</dbReference>
<dbReference type="PROSITE" id="PS51186">
    <property type="entry name" value="GNAT"/>
    <property type="match status" value="2"/>
</dbReference>
<keyword evidence="1" id="KW-0808">Transferase</keyword>